<comment type="caution">
    <text evidence="6">The sequence shown here is derived from an EMBL/GenBank/DDBJ whole genome shotgun (WGS) entry which is preliminary data.</text>
</comment>
<evidence type="ECO:0000256" key="1">
    <source>
        <dbReference type="ARBA" id="ARBA00022598"/>
    </source>
</evidence>
<name>A0A9R1CXQ7_9BACT</name>
<dbReference type="InterPro" id="IPR052032">
    <property type="entry name" value="ATP-dep_AA_Ligase"/>
</dbReference>
<evidence type="ECO:0000256" key="2">
    <source>
        <dbReference type="ARBA" id="ARBA00022741"/>
    </source>
</evidence>
<evidence type="ECO:0000313" key="7">
    <source>
        <dbReference type="Proteomes" id="UP000825483"/>
    </source>
</evidence>
<dbReference type="GO" id="GO:0046872">
    <property type="term" value="F:metal ion binding"/>
    <property type="evidence" value="ECO:0007669"/>
    <property type="project" value="InterPro"/>
</dbReference>
<keyword evidence="2 4" id="KW-0547">Nucleotide-binding</keyword>
<dbReference type="GeneID" id="72468014"/>
<dbReference type="GO" id="GO:0016874">
    <property type="term" value="F:ligase activity"/>
    <property type="evidence" value="ECO:0007669"/>
    <property type="project" value="UniProtKB-KW"/>
</dbReference>
<gene>
    <name evidence="6" type="ORF">PRLR5076_10840</name>
</gene>
<keyword evidence="7" id="KW-1185">Reference proteome</keyword>
<keyword evidence="1" id="KW-0436">Ligase</keyword>
<organism evidence="6 7">
    <name type="scientific">Prevotella lacticifex</name>
    <dbReference type="NCBI Taxonomy" id="2854755"/>
    <lineage>
        <taxon>Bacteria</taxon>
        <taxon>Pseudomonadati</taxon>
        <taxon>Bacteroidota</taxon>
        <taxon>Bacteroidia</taxon>
        <taxon>Bacteroidales</taxon>
        <taxon>Prevotellaceae</taxon>
        <taxon>Prevotella</taxon>
    </lineage>
</organism>
<dbReference type="Proteomes" id="UP000825483">
    <property type="component" value="Unassembled WGS sequence"/>
</dbReference>
<reference evidence="6" key="1">
    <citation type="journal article" date="2022" name="Int. J. Syst. Evol. Microbiol.">
        <title>Prevotella lacticifex sp. nov., isolated from the rumen of cows.</title>
        <authorList>
            <person name="Shinkai T."/>
            <person name="Ikeyama N."/>
            <person name="Kumagai M."/>
            <person name="Ohmori H."/>
            <person name="Sakamoto M."/>
            <person name="Ohkuma M."/>
            <person name="Mitsumori M."/>
        </authorList>
    </citation>
    <scope>NUCLEOTIDE SEQUENCE</scope>
    <source>
        <strain evidence="6">R5076</strain>
    </source>
</reference>
<dbReference type="AlphaFoldDB" id="A0A9R1CXQ7"/>
<dbReference type="Gene3D" id="3.40.50.20">
    <property type="match status" value="1"/>
</dbReference>
<dbReference type="PROSITE" id="PS50975">
    <property type="entry name" value="ATP_GRASP"/>
    <property type="match status" value="1"/>
</dbReference>
<dbReference type="InterPro" id="IPR011761">
    <property type="entry name" value="ATP-grasp"/>
</dbReference>
<dbReference type="PANTHER" id="PTHR43585">
    <property type="entry name" value="FUMIPYRROLE BIOSYNTHESIS PROTEIN C"/>
    <property type="match status" value="1"/>
</dbReference>
<dbReference type="PANTHER" id="PTHR43585:SF2">
    <property type="entry name" value="ATP-GRASP ENZYME FSQD"/>
    <property type="match status" value="1"/>
</dbReference>
<accession>A0A9R1CXQ7</accession>
<evidence type="ECO:0000259" key="5">
    <source>
        <dbReference type="PROSITE" id="PS50975"/>
    </source>
</evidence>
<dbReference type="Gene3D" id="3.30.470.20">
    <property type="entry name" value="ATP-grasp fold, B domain"/>
    <property type="match status" value="1"/>
</dbReference>
<dbReference type="InterPro" id="IPR013815">
    <property type="entry name" value="ATP_grasp_subdomain_1"/>
</dbReference>
<dbReference type="RefSeq" id="WP_223929780.1">
    <property type="nucleotide sequence ID" value="NZ_BPTU01000003.1"/>
</dbReference>
<dbReference type="GO" id="GO:0005524">
    <property type="term" value="F:ATP binding"/>
    <property type="evidence" value="ECO:0007669"/>
    <property type="project" value="UniProtKB-UniRule"/>
</dbReference>
<proteinExistence type="predicted"/>
<sequence length="398" mass="44367">MKEPFLGGLRYLLPVIEAAHQQGYYVITCDYLPHNIAHKYSDEYVDVSIVDKEAVLKVAREKKIDGIMSFAVDPGVITASYVQNEMGLPSFGPYESVCILQNKDRFRAFLTEHGFNVPKAKGFGSMDEALAAKDWYPWPVIVKPTDSAGSKGVSRVDRFEDLKPALEDAFEHSISGRVIVEEFIEKQGCSSDSDSFSLDGGLVFTSFSAQRFDRDATNEYVPAAYSWPSTFTDDQEAYLKSELQRLLTLLHMQTSVYNIETRIGTNGKQYIMEVSPRGGGNRLAEMARMGTGVDIITACVRAAVGDSVPTIEQKTFDGHWAEVILHSEKTGKFKQLNISPEVVPYIKQTDLWVKPGDTVNTFRGANDTIGTLVMRFDTEKKLLDAMDGVNSWCKVETD</sequence>
<dbReference type="Gene3D" id="3.30.1490.20">
    <property type="entry name" value="ATP-grasp fold, A domain"/>
    <property type="match status" value="1"/>
</dbReference>
<evidence type="ECO:0000256" key="4">
    <source>
        <dbReference type="PROSITE-ProRule" id="PRU00409"/>
    </source>
</evidence>
<dbReference type="Pfam" id="PF13535">
    <property type="entry name" value="ATP-grasp_4"/>
    <property type="match status" value="1"/>
</dbReference>
<evidence type="ECO:0000256" key="3">
    <source>
        <dbReference type="ARBA" id="ARBA00022840"/>
    </source>
</evidence>
<evidence type="ECO:0000313" key="6">
    <source>
        <dbReference type="EMBL" id="GJG58233.1"/>
    </source>
</evidence>
<protein>
    <submittedName>
        <fullName evidence="6">Carbamoyl-phosphate-synthetase</fullName>
    </submittedName>
</protein>
<feature type="domain" description="ATP-grasp" evidence="5">
    <location>
        <begin position="107"/>
        <end position="304"/>
    </location>
</feature>
<dbReference type="SUPFAM" id="SSF56059">
    <property type="entry name" value="Glutathione synthetase ATP-binding domain-like"/>
    <property type="match status" value="1"/>
</dbReference>
<dbReference type="EMBL" id="BPUB01000001">
    <property type="protein sequence ID" value="GJG58233.1"/>
    <property type="molecule type" value="Genomic_DNA"/>
</dbReference>
<keyword evidence="3 4" id="KW-0067">ATP-binding</keyword>